<reference evidence="4 5" key="1">
    <citation type="journal article" date="2020" name="Int. J. Syst. Evol. Microbiol.">
        <title>Paraburkholderia madseniana sp. nov., a phenolic acid-degrading bacterium isolated from acidic forest soil.</title>
        <authorList>
            <person name="Wilhelm R.C."/>
            <person name="Murphy S.J.L."/>
            <person name="Feriancek N.M."/>
            <person name="Karasz D.C."/>
            <person name="DeRito C.M."/>
            <person name="Newman J.D."/>
            <person name="Buckley D.H."/>
        </authorList>
    </citation>
    <scope>NUCLEOTIDE SEQUENCE [LARGE SCALE GENOMIC DNA]</scope>
    <source>
        <strain evidence="4 5">RP11</strain>
    </source>
</reference>
<feature type="domain" description="Transposase DDE" evidence="3">
    <location>
        <begin position="347"/>
        <end position="461"/>
    </location>
</feature>
<comment type="caution">
    <text evidence="4">The sequence shown here is derived from an EMBL/GenBank/DDBJ whole genome shotgun (WGS) entry which is preliminary data.</text>
</comment>
<evidence type="ECO:0000313" key="5">
    <source>
        <dbReference type="Proteomes" id="UP000463700"/>
    </source>
</evidence>
<dbReference type="PANTHER" id="PTHR33408:SF2">
    <property type="entry name" value="TRANSPOSASE DDE DOMAIN-CONTAINING PROTEIN"/>
    <property type="match status" value="1"/>
</dbReference>
<evidence type="ECO:0000256" key="1">
    <source>
        <dbReference type="SAM" id="Coils"/>
    </source>
</evidence>
<dbReference type="Pfam" id="PF13751">
    <property type="entry name" value="DDE_Tnp_1_6"/>
    <property type="match status" value="1"/>
</dbReference>
<feature type="coiled-coil region" evidence="1">
    <location>
        <begin position="159"/>
        <end position="215"/>
    </location>
</feature>
<dbReference type="InterPro" id="IPR047629">
    <property type="entry name" value="IS1182_transpos"/>
</dbReference>
<dbReference type="RefSeq" id="WP_154564027.1">
    <property type="nucleotide sequence ID" value="NZ_VOSW01000054.1"/>
</dbReference>
<feature type="domain" description="Transposase InsH N-terminal" evidence="2">
    <location>
        <begin position="19"/>
        <end position="112"/>
    </location>
</feature>
<proteinExistence type="predicted"/>
<dbReference type="InterPro" id="IPR008490">
    <property type="entry name" value="Transposase_InsH_N"/>
</dbReference>
<sequence length="476" mass="54530">MKRFVQGDNRTQTILLPESLDDYVADTNPVRVVDVFVDELDLHQLGFEGVEPALTGRPAYHPDVMLKIYIYGYLNRIQSSRRLEREAQRNVELMWLTGRLVPDFKTIARFRKDNGKAIRSVCRQFVVLCQRLNLFSEALVAIDGSKFKAVNHRDRNFTSAKLERRMRDIEASISRYLVEMDTADRQEPTIAKAKTERLQDKIAALKEQMQILKQVEVKLDAAPDKQVSLTDPDARSMKTRGTGVVGYNVQVAVDAKHHLIVAHQVTNDGIDRDQLTSMARLARTEMGVDKLTAVADRGYYKSEEILACHEAGITVFVPKTKTSGATADGRFSKDDFIYDAEKNEYRCPAGERLVWRYTTTERSLKFDRYWSSQCQQCSLKDKCTPSTERRVTRWEHEGLLEEMQARLDLAPDMMRIRRQTVEHPFGTIKGWMGATHFLTRTIGPVSTEMSLHVLAYNMKRVIKLLGSETVMKAMRV</sequence>
<keyword evidence="1" id="KW-0175">Coiled coil</keyword>
<dbReference type="OrthoDB" id="111180at2"/>
<dbReference type="Pfam" id="PF05598">
    <property type="entry name" value="DUF772"/>
    <property type="match status" value="1"/>
</dbReference>
<evidence type="ECO:0000259" key="2">
    <source>
        <dbReference type="Pfam" id="PF05598"/>
    </source>
</evidence>
<name>A0A6N6W9V0_9BURK</name>
<dbReference type="PANTHER" id="PTHR33408">
    <property type="entry name" value="TRANSPOSASE"/>
    <property type="match status" value="1"/>
</dbReference>
<protein>
    <submittedName>
        <fullName evidence="4">IS1182 family transposase</fullName>
    </submittedName>
</protein>
<dbReference type="InterPro" id="IPR025668">
    <property type="entry name" value="Tnp_DDE_dom"/>
</dbReference>
<evidence type="ECO:0000313" key="4">
    <source>
        <dbReference type="EMBL" id="KAE8756961.1"/>
    </source>
</evidence>
<evidence type="ECO:0000259" key="3">
    <source>
        <dbReference type="Pfam" id="PF13751"/>
    </source>
</evidence>
<dbReference type="NCBIfam" id="NF033551">
    <property type="entry name" value="transpos_IS1182"/>
    <property type="match status" value="1"/>
</dbReference>
<organism evidence="4 5">
    <name type="scientific">Paraburkholderia madseniana</name>
    <dbReference type="NCBI Taxonomy" id="2599607"/>
    <lineage>
        <taxon>Bacteria</taxon>
        <taxon>Pseudomonadati</taxon>
        <taxon>Pseudomonadota</taxon>
        <taxon>Betaproteobacteria</taxon>
        <taxon>Burkholderiales</taxon>
        <taxon>Burkholderiaceae</taxon>
        <taxon>Paraburkholderia</taxon>
    </lineage>
</organism>
<accession>A0A6N6W9V0</accession>
<dbReference type="Proteomes" id="UP000463700">
    <property type="component" value="Unassembled WGS sequence"/>
</dbReference>
<dbReference type="EMBL" id="VOSW01000054">
    <property type="protein sequence ID" value="KAE8756961.1"/>
    <property type="molecule type" value="Genomic_DNA"/>
</dbReference>
<gene>
    <name evidence="4" type="ORF">FSO04_26345</name>
</gene>
<dbReference type="AlphaFoldDB" id="A0A6N6W9V0"/>